<dbReference type="EMBL" id="CACSLK010020336">
    <property type="protein sequence ID" value="CAA0820227.1"/>
    <property type="molecule type" value="Genomic_DNA"/>
</dbReference>
<organism evidence="3 4">
    <name type="scientific">Striga hermonthica</name>
    <name type="common">Purple witchweed</name>
    <name type="synonym">Buchnera hermonthica</name>
    <dbReference type="NCBI Taxonomy" id="68872"/>
    <lineage>
        <taxon>Eukaryota</taxon>
        <taxon>Viridiplantae</taxon>
        <taxon>Streptophyta</taxon>
        <taxon>Embryophyta</taxon>
        <taxon>Tracheophyta</taxon>
        <taxon>Spermatophyta</taxon>
        <taxon>Magnoliopsida</taxon>
        <taxon>eudicotyledons</taxon>
        <taxon>Gunneridae</taxon>
        <taxon>Pentapetalae</taxon>
        <taxon>asterids</taxon>
        <taxon>lamiids</taxon>
        <taxon>Lamiales</taxon>
        <taxon>Orobanchaceae</taxon>
        <taxon>Buchnereae</taxon>
        <taxon>Striga</taxon>
    </lineage>
</organism>
<name>A0A9N7MUR7_STRHE</name>
<dbReference type="InterPro" id="IPR036047">
    <property type="entry name" value="F-box-like_dom_sf"/>
</dbReference>
<evidence type="ECO:0000259" key="2">
    <source>
        <dbReference type="PROSITE" id="PS50181"/>
    </source>
</evidence>
<dbReference type="InterPro" id="IPR017451">
    <property type="entry name" value="F-box-assoc_interact_dom"/>
</dbReference>
<comment type="caution">
    <text evidence="3">The sequence shown here is derived from an EMBL/GenBank/DDBJ whole genome shotgun (WGS) entry which is preliminary data.</text>
</comment>
<feature type="domain" description="F-box" evidence="2">
    <location>
        <begin position="49"/>
        <end position="100"/>
    </location>
</feature>
<sequence>MTNFCSDPQSEEFRSDPKFAANTRSPTGVVVASDNPTKSYYFRRRFGFANNLESLPGDLLSDILARLPAHGIRDSVGLVCPKWYHLTRTTDFIHAHFQRATSGLLLYSLVFPRELIFISMKEGRVEKFTSRKEYGYDVWSSCNGLVFGSSWNNKSKLCILNPATKQHYDLPPFCDKSYVEFYSCLAYVAASKEYKVVLCHNVRGIGGVPAKAFTILTVGVDSSWRHVRTQHFSETSRTLLFNDTPLTTGGFVHWVTNMSANVLTMNVETETISESRVPLSRDHRGKRKFYLSTGRYLTVLVALGNFSWDVWQMESETGEWLKGVGIDLEDEKWKFDRFLQDREENLVIDEGMLFVPVGWLDYPEVLVFHPPPRNHSCIVYKVRTREIDSFELPTFGGYYIFRFHKNSLLSVG</sequence>
<evidence type="ECO:0000256" key="1">
    <source>
        <dbReference type="SAM" id="MobiDB-lite"/>
    </source>
</evidence>
<dbReference type="PANTHER" id="PTHR31672:SF13">
    <property type="entry name" value="F-BOX PROTEIN CPR30-LIKE"/>
    <property type="match status" value="1"/>
</dbReference>
<dbReference type="SUPFAM" id="SSF81383">
    <property type="entry name" value="F-box domain"/>
    <property type="match status" value="1"/>
</dbReference>
<dbReference type="Proteomes" id="UP001153555">
    <property type="component" value="Unassembled WGS sequence"/>
</dbReference>
<dbReference type="Gene3D" id="1.20.1280.50">
    <property type="match status" value="1"/>
</dbReference>
<dbReference type="AlphaFoldDB" id="A0A9N7MUR7"/>
<dbReference type="InterPro" id="IPR013187">
    <property type="entry name" value="F-box-assoc_dom_typ3"/>
</dbReference>
<dbReference type="PANTHER" id="PTHR31672">
    <property type="entry name" value="BNACNNG10540D PROTEIN"/>
    <property type="match status" value="1"/>
</dbReference>
<gene>
    <name evidence="3" type="ORF">SHERM_01465</name>
</gene>
<dbReference type="NCBIfam" id="TIGR01640">
    <property type="entry name" value="F_box_assoc_1"/>
    <property type="match status" value="1"/>
</dbReference>
<dbReference type="PROSITE" id="PS50181">
    <property type="entry name" value="FBOX"/>
    <property type="match status" value="1"/>
</dbReference>
<keyword evidence="4" id="KW-1185">Reference proteome</keyword>
<reference evidence="3" key="1">
    <citation type="submission" date="2019-12" db="EMBL/GenBank/DDBJ databases">
        <authorList>
            <person name="Scholes J."/>
        </authorList>
    </citation>
    <scope>NUCLEOTIDE SEQUENCE</scope>
</reference>
<dbReference type="Pfam" id="PF08268">
    <property type="entry name" value="FBA_3"/>
    <property type="match status" value="1"/>
</dbReference>
<dbReference type="OrthoDB" id="1918594at2759"/>
<dbReference type="InterPro" id="IPR001810">
    <property type="entry name" value="F-box_dom"/>
</dbReference>
<accession>A0A9N7MUR7</accession>
<evidence type="ECO:0000313" key="3">
    <source>
        <dbReference type="EMBL" id="CAA0820227.1"/>
    </source>
</evidence>
<proteinExistence type="predicted"/>
<evidence type="ECO:0000313" key="4">
    <source>
        <dbReference type="Proteomes" id="UP001153555"/>
    </source>
</evidence>
<feature type="region of interest" description="Disordered" evidence="1">
    <location>
        <begin position="1"/>
        <end position="20"/>
    </location>
</feature>
<protein>
    <recommendedName>
        <fullName evidence="2">F-box domain-containing protein</fullName>
    </recommendedName>
</protein>
<dbReference type="InterPro" id="IPR050796">
    <property type="entry name" value="SCF_F-box_component"/>
</dbReference>